<evidence type="ECO:0000313" key="1">
    <source>
        <dbReference type="EMBL" id="KAL3309779.1"/>
    </source>
</evidence>
<evidence type="ECO:0000313" key="2">
    <source>
        <dbReference type="Proteomes" id="UP001626550"/>
    </source>
</evidence>
<proteinExistence type="predicted"/>
<dbReference type="EMBL" id="JBJKFK010003549">
    <property type="protein sequence ID" value="KAL3309779.1"/>
    <property type="molecule type" value="Genomic_DNA"/>
</dbReference>
<sequence>MPSMSYYREAIEFPIACNNFRPCVWRFYKKKPCSVSRPKTVPVEGIGIYLHDASQRSIPIPPPPIRRIFREEKLPDLLCHLAVLLEFASHVKSKNRVEYIYVRYSNPFFCATPSGHY</sequence>
<comment type="caution">
    <text evidence="1">The sequence shown here is derived from an EMBL/GenBank/DDBJ whole genome shotgun (WGS) entry which is preliminary data.</text>
</comment>
<gene>
    <name evidence="1" type="ORF">Ciccas_011669</name>
</gene>
<protein>
    <submittedName>
        <fullName evidence="1">Uncharacterized protein</fullName>
    </submittedName>
</protein>
<name>A0ABD2PQM3_9PLAT</name>
<organism evidence="1 2">
    <name type="scientific">Cichlidogyrus casuarinus</name>
    <dbReference type="NCBI Taxonomy" id="1844966"/>
    <lineage>
        <taxon>Eukaryota</taxon>
        <taxon>Metazoa</taxon>
        <taxon>Spiralia</taxon>
        <taxon>Lophotrochozoa</taxon>
        <taxon>Platyhelminthes</taxon>
        <taxon>Monogenea</taxon>
        <taxon>Monopisthocotylea</taxon>
        <taxon>Dactylogyridea</taxon>
        <taxon>Ancyrocephalidae</taxon>
        <taxon>Cichlidogyrus</taxon>
    </lineage>
</organism>
<dbReference type="AlphaFoldDB" id="A0ABD2PQM3"/>
<reference evidence="1 2" key="1">
    <citation type="submission" date="2024-11" db="EMBL/GenBank/DDBJ databases">
        <title>Adaptive evolution of stress response genes in parasites aligns with host niche diversity.</title>
        <authorList>
            <person name="Hahn C."/>
            <person name="Resl P."/>
        </authorList>
    </citation>
    <scope>NUCLEOTIDE SEQUENCE [LARGE SCALE GENOMIC DNA]</scope>
    <source>
        <strain evidence="1">EGGRZ-B1_66</strain>
        <tissue evidence="1">Body</tissue>
    </source>
</reference>
<dbReference type="Proteomes" id="UP001626550">
    <property type="component" value="Unassembled WGS sequence"/>
</dbReference>
<keyword evidence="2" id="KW-1185">Reference proteome</keyword>
<accession>A0ABD2PQM3</accession>